<evidence type="ECO:0000313" key="4">
    <source>
        <dbReference type="EMBL" id="EKA62264.1"/>
    </source>
</evidence>
<dbReference type="InterPro" id="IPR002502">
    <property type="entry name" value="Amidase_domain"/>
</dbReference>
<dbReference type="Pfam" id="PF01510">
    <property type="entry name" value="Amidase_2"/>
    <property type="match status" value="1"/>
</dbReference>
<dbReference type="GO" id="GO:0009253">
    <property type="term" value="P:peptidoglycan catabolic process"/>
    <property type="evidence" value="ECO:0007669"/>
    <property type="project" value="InterPro"/>
</dbReference>
<dbReference type="GO" id="GO:0008270">
    <property type="term" value="F:zinc ion binding"/>
    <property type="evidence" value="ECO:0007669"/>
    <property type="project" value="InterPro"/>
</dbReference>
<dbReference type="Proteomes" id="UP000004474">
    <property type="component" value="Unassembled WGS sequence"/>
</dbReference>
<accession>K1E0W0</accession>
<dbReference type="eggNOG" id="COG3409">
    <property type="taxonomic scope" value="Bacteria"/>
</dbReference>
<comment type="caution">
    <text evidence="4">The sequence shown here is derived from an EMBL/GenBank/DDBJ whole genome shotgun (WGS) entry which is preliminary data.</text>
</comment>
<dbReference type="InterPro" id="IPR015510">
    <property type="entry name" value="PGRP"/>
</dbReference>
<evidence type="ECO:0000259" key="3">
    <source>
        <dbReference type="SMART" id="SM00701"/>
    </source>
</evidence>
<dbReference type="InterPro" id="IPR036505">
    <property type="entry name" value="Amidase/PGRP_sf"/>
</dbReference>
<dbReference type="EMBL" id="ALWX01000011">
    <property type="protein sequence ID" value="EKA62264.1"/>
    <property type="molecule type" value="Genomic_DNA"/>
</dbReference>
<dbReference type="SMART" id="SM00701">
    <property type="entry name" value="PGRP"/>
    <property type="match status" value="1"/>
</dbReference>
<dbReference type="AlphaFoldDB" id="K1E0W0"/>
<dbReference type="PANTHER" id="PTHR11022:SF41">
    <property type="entry name" value="PEPTIDOGLYCAN-RECOGNITION PROTEIN LC-RELATED"/>
    <property type="match status" value="1"/>
</dbReference>
<dbReference type="PANTHER" id="PTHR11022">
    <property type="entry name" value="PEPTIDOGLYCAN RECOGNITION PROTEIN"/>
    <property type="match status" value="1"/>
</dbReference>
<dbReference type="Gene3D" id="3.40.80.10">
    <property type="entry name" value="Peptidoglycan recognition protein-like"/>
    <property type="match status" value="1"/>
</dbReference>
<feature type="region of interest" description="Disordered" evidence="2">
    <location>
        <begin position="1"/>
        <end position="40"/>
    </location>
</feature>
<evidence type="ECO:0000313" key="5">
    <source>
        <dbReference type="Proteomes" id="UP000004474"/>
    </source>
</evidence>
<name>K1E0W0_9MICO</name>
<dbReference type="SUPFAM" id="SSF55846">
    <property type="entry name" value="N-acetylmuramoyl-L-alanine amidase-like"/>
    <property type="match status" value="1"/>
</dbReference>
<dbReference type="PATRIC" id="fig|1210046.3.peg.586"/>
<feature type="domain" description="Peptidoglycan recognition protein family" evidence="3">
    <location>
        <begin position="74"/>
        <end position="189"/>
    </location>
</feature>
<comment type="similarity">
    <text evidence="1">Belongs to the N-acetylmuramoyl-L-alanine amidase 2 family.</text>
</comment>
<dbReference type="GO" id="GO:0008745">
    <property type="term" value="F:N-acetylmuramoyl-L-alanine amidase activity"/>
    <property type="evidence" value="ECO:0007669"/>
    <property type="project" value="InterPro"/>
</dbReference>
<organism evidence="4 5">
    <name type="scientific">Janibacter hoylei PVAS-1</name>
    <dbReference type="NCBI Taxonomy" id="1210046"/>
    <lineage>
        <taxon>Bacteria</taxon>
        <taxon>Bacillati</taxon>
        <taxon>Actinomycetota</taxon>
        <taxon>Actinomycetes</taxon>
        <taxon>Micrococcales</taxon>
        <taxon>Intrasporangiaceae</taxon>
        <taxon>Janibacter</taxon>
    </lineage>
</organism>
<gene>
    <name evidence="4" type="ORF">B277_03023</name>
</gene>
<evidence type="ECO:0000256" key="1">
    <source>
        <dbReference type="ARBA" id="ARBA00007553"/>
    </source>
</evidence>
<dbReference type="CDD" id="cd06583">
    <property type="entry name" value="PGRP"/>
    <property type="match status" value="1"/>
</dbReference>
<evidence type="ECO:0000256" key="2">
    <source>
        <dbReference type="SAM" id="MobiDB-lite"/>
    </source>
</evidence>
<proteinExistence type="inferred from homology"/>
<sequence>MSGPALKFDQPGDRKVVTISGPPQARQEREYDPPVTRRRSDMDRYFDPELRSARWRPLVVSASCTATAAMRLPLHALPHSCEASVRAFAPPTGVGVWVPRNIEAIHLANGWNNGVGYHFMVDQAGTIYEGRGWDNIGAHSPPHNTDGLGVYVAIGGDQKPTDAALASVRALYDEACKKTGRTLYKRWHGYDYATACPGPHLIAWVKAGMPVKSTTPAASTPKRDEYDMASLDDLRKIVREHAGAQLTDKVTLSPGTAKAIGWGDRKNPTMTLGGILQNSLRLSADAAAGITRTREELAALADEIERQ</sequence>
<dbReference type="STRING" id="1210046.B277_03023"/>
<reference evidence="4 5" key="1">
    <citation type="journal article" date="2012" name="J. Bacteriol.">
        <title>Genome Sequence of Janibacter hoylei MTCC8307, Isolated from the Stratospheric Air.</title>
        <authorList>
            <person name="Pawar S.P."/>
            <person name="Dhotre D.P."/>
            <person name="Shetty S.A."/>
            <person name="Chowdhury S.P."/>
            <person name="Chaudhari B.L."/>
            <person name="Shouche Y.S."/>
        </authorList>
    </citation>
    <scope>NUCLEOTIDE SEQUENCE [LARGE SCALE GENOMIC DNA]</scope>
    <source>
        <strain evidence="4 5">PVAS-1</strain>
    </source>
</reference>
<dbReference type="RefSeq" id="WP_007924971.1">
    <property type="nucleotide sequence ID" value="NZ_ALWX01000011.1"/>
</dbReference>
<protein>
    <recommendedName>
        <fullName evidence="3">Peptidoglycan recognition protein family domain-containing protein</fullName>
    </recommendedName>
</protein>
<dbReference type="InterPro" id="IPR006619">
    <property type="entry name" value="PGRP_domain_met/bac"/>
</dbReference>